<dbReference type="RefSeq" id="XP_007912810.1">
    <property type="nucleotide sequence ID" value="XM_007914619.1"/>
</dbReference>
<evidence type="ECO:0000313" key="6">
    <source>
        <dbReference type="EMBL" id="EOO02434.1"/>
    </source>
</evidence>
<feature type="compositionally biased region" description="Low complexity" evidence="4">
    <location>
        <begin position="164"/>
        <end position="175"/>
    </location>
</feature>
<dbReference type="OrthoDB" id="2150604at2759"/>
<dbReference type="SUPFAM" id="SSF55658">
    <property type="entry name" value="L9 N-domain-like"/>
    <property type="match status" value="1"/>
</dbReference>
<protein>
    <submittedName>
        <fullName evidence="6">Putative fructose-bisphosphate aldolase protein</fullName>
    </submittedName>
</protein>
<dbReference type="Gene3D" id="3.40.5.10">
    <property type="entry name" value="Ribosomal protein L9, N-terminal domain"/>
    <property type="match status" value="1"/>
</dbReference>
<dbReference type="KEGG" id="tmn:UCRPA7_2044"/>
<dbReference type="GeneID" id="19322254"/>
<dbReference type="GO" id="GO:0005840">
    <property type="term" value="C:ribosome"/>
    <property type="evidence" value="ECO:0007669"/>
    <property type="project" value="UniProtKB-KW"/>
</dbReference>
<dbReference type="InterPro" id="IPR020070">
    <property type="entry name" value="Ribosomal_bL9_N"/>
</dbReference>
<evidence type="ECO:0000256" key="4">
    <source>
        <dbReference type="SAM" id="MobiDB-lite"/>
    </source>
</evidence>
<feature type="compositionally biased region" description="Low complexity" evidence="4">
    <location>
        <begin position="182"/>
        <end position="191"/>
    </location>
</feature>
<reference evidence="7" key="1">
    <citation type="journal article" date="2013" name="Genome Announc.">
        <title>Draft genome sequence of the ascomycete Phaeoacremonium aleophilum strain UCR-PA7, a causal agent of the esca disease complex in grapevines.</title>
        <authorList>
            <person name="Blanco-Ulate B."/>
            <person name="Rolshausen P."/>
            <person name="Cantu D."/>
        </authorList>
    </citation>
    <scope>NUCLEOTIDE SEQUENCE [LARGE SCALE GENOMIC DNA]</scope>
    <source>
        <strain evidence="7">UCR-PA7</strain>
    </source>
</reference>
<gene>
    <name evidence="6" type="ORF">UCRPA7_2044</name>
</gene>
<feature type="domain" description="Ribosomal protein L9" evidence="5">
    <location>
        <begin position="50"/>
        <end position="93"/>
    </location>
</feature>
<dbReference type="AlphaFoldDB" id="R8BT05"/>
<sequence length="296" mass="32233">MATPLMTRSPTCLTCLRRISQTICSGSPASLTQVRGKKTSGRPTDRGVLVRLLEDVPKFGRKDTIFRTERGRMRNIWYPRKQAEYMTTARFAELGLTNDSIGERDPLFGVSFAREGVEETEEVDAAARPMVEGVSPQRAHELLSTILPETIVFRRKLIHPPSAPAAAPTANTPSAPRSPLLAAQAAVSAASRPTDLPEPNYEPTEKTEAVDPTAALAIFGSVSTTDIAAAIKEILVHDTEAARIMLDGRDVRFVGMEDGADRVKMLGRWEVEIIPRGEASGLESVKKVVEVIAESE</sequence>
<evidence type="ECO:0000256" key="1">
    <source>
        <dbReference type="ARBA" id="ARBA00010605"/>
    </source>
</evidence>
<feature type="region of interest" description="Disordered" evidence="4">
    <location>
        <begin position="162"/>
        <end position="209"/>
    </location>
</feature>
<accession>R8BT05</accession>
<keyword evidence="7" id="KW-1185">Reference proteome</keyword>
<dbReference type="Proteomes" id="UP000014074">
    <property type="component" value="Unassembled WGS sequence"/>
</dbReference>
<comment type="similarity">
    <text evidence="1">Belongs to the bacterial ribosomal protein bL9 family.</text>
</comment>
<proteinExistence type="inferred from homology"/>
<organism evidence="6 7">
    <name type="scientific">Phaeoacremonium minimum (strain UCR-PA7)</name>
    <name type="common">Esca disease fungus</name>
    <name type="synonym">Togninia minima</name>
    <dbReference type="NCBI Taxonomy" id="1286976"/>
    <lineage>
        <taxon>Eukaryota</taxon>
        <taxon>Fungi</taxon>
        <taxon>Dikarya</taxon>
        <taxon>Ascomycota</taxon>
        <taxon>Pezizomycotina</taxon>
        <taxon>Sordariomycetes</taxon>
        <taxon>Sordariomycetidae</taxon>
        <taxon>Togniniales</taxon>
        <taxon>Togniniaceae</taxon>
        <taxon>Phaeoacremonium</taxon>
    </lineage>
</organism>
<evidence type="ECO:0000256" key="2">
    <source>
        <dbReference type="ARBA" id="ARBA00022980"/>
    </source>
</evidence>
<evidence type="ECO:0000313" key="7">
    <source>
        <dbReference type="Proteomes" id="UP000014074"/>
    </source>
</evidence>
<dbReference type="InterPro" id="IPR036935">
    <property type="entry name" value="Ribosomal_bL9_N_sf"/>
</dbReference>
<dbReference type="HOGENOM" id="CLU_067878_0_0_1"/>
<dbReference type="Pfam" id="PF01281">
    <property type="entry name" value="Ribosomal_L9_N"/>
    <property type="match status" value="1"/>
</dbReference>
<keyword evidence="3" id="KW-0687">Ribonucleoprotein</keyword>
<evidence type="ECO:0000259" key="5">
    <source>
        <dbReference type="Pfam" id="PF01281"/>
    </source>
</evidence>
<name>R8BT05_PHAM7</name>
<keyword evidence="2" id="KW-0689">Ribosomal protein</keyword>
<dbReference type="EMBL" id="KB932919">
    <property type="protein sequence ID" value="EOO02434.1"/>
    <property type="molecule type" value="Genomic_DNA"/>
</dbReference>
<evidence type="ECO:0000256" key="3">
    <source>
        <dbReference type="ARBA" id="ARBA00023274"/>
    </source>
</evidence>
<dbReference type="GO" id="GO:1990904">
    <property type="term" value="C:ribonucleoprotein complex"/>
    <property type="evidence" value="ECO:0007669"/>
    <property type="project" value="UniProtKB-KW"/>
</dbReference>
<dbReference type="eggNOG" id="ENOG502SA1R">
    <property type="taxonomic scope" value="Eukaryota"/>
</dbReference>
<dbReference type="InterPro" id="IPR009027">
    <property type="entry name" value="Ribosomal_bL9/RNase_H1_N"/>
</dbReference>